<accession>A0A654TGN4</accession>
<evidence type="ECO:0000313" key="1">
    <source>
        <dbReference type="EMBL" id="CFE46825.1"/>
    </source>
</evidence>
<gene>
    <name evidence="1" type="primary">lgrB</name>
    <name evidence="1" type="ORF">ERS007688_00430</name>
</gene>
<dbReference type="AlphaFoldDB" id="A0A654TGN4"/>
<dbReference type="SUPFAM" id="SSF52777">
    <property type="entry name" value="CoA-dependent acyltransferases"/>
    <property type="match status" value="1"/>
</dbReference>
<dbReference type="Proteomes" id="UP000046947">
    <property type="component" value="Unassembled WGS sequence"/>
</dbReference>
<proteinExistence type="predicted"/>
<organism evidence="1 2">
    <name type="scientific">Mycobacterium tuberculosis</name>
    <dbReference type="NCBI Taxonomy" id="1773"/>
    <lineage>
        <taxon>Bacteria</taxon>
        <taxon>Bacillati</taxon>
        <taxon>Actinomycetota</taxon>
        <taxon>Actinomycetes</taxon>
        <taxon>Mycobacteriales</taxon>
        <taxon>Mycobacteriaceae</taxon>
        <taxon>Mycobacterium</taxon>
        <taxon>Mycobacterium tuberculosis complex</taxon>
    </lineage>
</organism>
<dbReference type="EMBL" id="CFOH01000038">
    <property type="protein sequence ID" value="CFE46825.1"/>
    <property type="molecule type" value="Genomic_DNA"/>
</dbReference>
<name>A0A654TGN4_MYCTX</name>
<evidence type="ECO:0000313" key="2">
    <source>
        <dbReference type="Proteomes" id="UP000046947"/>
    </source>
</evidence>
<sequence>MALETHGRADVHVDKTADTSDTVGLLSAIYPLRIHCDGATDFARIPGSGIDYGLLRYLRADTAERLRAHREPQLLLNYLGSLHVGVGDLAVDRALLADVGQLPEPEQPVRHELTVLAALLGPADAPVLATRWRTLPDILSADDVATLQSLWQGALAEITA</sequence>
<protein>
    <submittedName>
        <fullName evidence="1">Peptide synthetase mbtF</fullName>
    </submittedName>
</protein>
<reference evidence="1 2" key="1">
    <citation type="submission" date="2015-03" db="EMBL/GenBank/DDBJ databases">
        <authorList>
            <consortium name="Pathogen Informatics"/>
        </authorList>
    </citation>
    <scope>NUCLEOTIDE SEQUENCE [LARGE SCALE GENOMIC DNA]</scope>
    <source>
        <strain evidence="1 2">H09601792</strain>
    </source>
</reference>
<dbReference type="Gene3D" id="3.30.559.30">
    <property type="entry name" value="Nonribosomal peptide synthetase, condensation domain"/>
    <property type="match status" value="1"/>
</dbReference>